<dbReference type="EMBL" id="LT629732">
    <property type="protein sequence ID" value="SDS20751.1"/>
    <property type="molecule type" value="Genomic_DNA"/>
</dbReference>
<keyword evidence="2" id="KW-1185">Reference proteome</keyword>
<name>A0A1H1QB56_9ACTN</name>
<dbReference type="AlphaFoldDB" id="A0A1H1QB56"/>
<sequence>MSPGPIRQVQRAVDEAVGSGKEQCVQVAAYLHGEQIAEGPSTAERIAAIVAAAV</sequence>
<gene>
    <name evidence="1" type="ORF">SAMN04489717_1956</name>
</gene>
<protein>
    <submittedName>
        <fullName evidence="1">Uncharacterized protein</fullName>
    </submittedName>
</protein>
<accession>A0A1H1QB56</accession>
<reference evidence="1 2" key="1">
    <citation type="submission" date="2016-10" db="EMBL/GenBank/DDBJ databases">
        <authorList>
            <person name="de Groot N.N."/>
        </authorList>
    </citation>
    <scope>NUCLEOTIDE SEQUENCE [LARGE SCALE GENOMIC DNA]</scope>
    <source>
        <strain evidence="1 2">DSM 22024</strain>
    </source>
</reference>
<evidence type="ECO:0000313" key="1">
    <source>
        <dbReference type="EMBL" id="SDS20751.1"/>
    </source>
</evidence>
<organism evidence="1 2">
    <name type="scientific">Actinopolymorpha singaporensis</name>
    <dbReference type="NCBI Taxonomy" id="117157"/>
    <lineage>
        <taxon>Bacteria</taxon>
        <taxon>Bacillati</taxon>
        <taxon>Actinomycetota</taxon>
        <taxon>Actinomycetes</taxon>
        <taxon>Propionibacteriales</taxon>
        <taxon>Actinopolymorphaceae</taxon>
        <taxon>Actinopolymorpha</taxon>
    </lineage>
</organism>
<dbReference type="STRING" id="117157.SAMN04489717_1956"/>
<dbReference type="Proteomes" id="UP000198983">
    <property type="component" value="Chromosome I"/>
</dbReference>
<evidence type="ECO:0000313" key="2">
    <source>
        <dbReference type="Proteomes" id="UP000198983"/>
    </source>
</evidence>
<proteinExistence type="predicted"/>